<dbReference type="Gene3D" id="2.60.40.640">
    <property type="match status" value="2"/>
</dbReference>
<dbReference type="Proteomes" id="UP000053240">
    <property type="component" value="Unassembled WGS sequence"/>
</dbReference>
<keyword evidence="6" id="KW-1185">Reference proteome</keyword>
<organism evidence="5 6">
    <name type="scientific">Papilio machaon</name>
    <name type="common">Old World swallowtail butterfly</name>
    <dbReference type="NCBI Taxonomy" id="76193"/>
    <lineage>
        <taxon>Eukaryota</taxon>
        <taxon>Metazoa</taxon>
        <taxon>Ecdysozoa</taxon>
        <taxon>Arthropoda</taxon>
        <taxon>Hexapoda</taxon>
        <taxon>Insecta</taxon>
        <taxon>Pterygota</taxon>
        <taxon>Neoptera</taxon>
        <taxon>Endopterygota</taxon>
        <taxon>Lepidoptera</taxon>
        <taxon>Glossata</taxon>
        <taxon>Ditrysia</taxon>
        <taxon>Papilionoidea</taxon>
        <taxon>Papilionidae</taxon>
        <taxon>Papilioninae</taxon>
        <taxon>Papilio</taxon>
    </lineage>
</organism>
<dbReference type="SUPFAM" id="SSF81296">
    <property type="entry name" value="E set domains"/>
    <property type="match status" value="1"/>
</dbReference>
<dbReference type="InterPro" id="IPR014756">
    <property type="entry name" value="Ig_E-set"/>
</dbReference>
<dbReference type="STRING" id="76193.A0A194R0S7"/>
<accession>A0A194R0S7</accession>
<feature type="domain" description="Arrestin C-terminal-like" evidence="4">
    <location>
        <begin position="210"/>
        <end position="284"/>
    </location>
</feature>
<dbReference type="InterPro" id="IPR011021">
    <property type="entry name" value="Arrestin-like_N"/>
</dbReference>
<dbReference type="AlphaFoldDB" id="A0A194R0S7"/>
<proteinExistence type="inferred from homology"/>
<evidence type="ECO:0000259" key="4">
    <source>
        <dbReference type="Pfam" id="PF02752"/>
    </source>
</evidence>
<evidence type="ECO:0000256" key="1">
    <source>
        <dbReference type="ARBA" id="ARBA00005298"/>
    </source>
</evidence>
<dbReference type="InterPro" id="IPR011022">
    <property type="entry name" value="Arrestin_C-like"/>
</dbReference>
<evidence type="ECO:0000313" key="6">
    <source>
        <dbReference type="Proteomes" id="UP000053240"/>
    </source>
</evidence>
<dbReference type="InParanoid" id="A0A194R0S7"/>
<gene>
    <name evidence="5" type="ORF">RR48_14753</name>
</gene>
<name>A0A194R0S7_PAPMA</name>
<feature type="domain" description="Arrestin-like N-terminal" evidence="3">
    <location>
        <begin position="15"/>
        <end position="123"/>
    </location>
</feature>
<dbReference type="Pfam" id="PF02752">
    <property type="entry name" value="Arrestin_C"/>
    <property type="match status" value="1"/>
</dbReference>
<dbReference type="Pfam" id="PF00339">
    <property type="entry name" value="Arrestin_N"/>
    <property type="match status" value="1"/>
</dbReference>
<evidence type="ECO:0000256" key="2">
    <source>
        <dbReference type="ARBA" id="ARBA00022606"/>
    </source>
</evidence>
<reference evidence="5 6" key="1">
    <citation type="journal article" date="2015" name="Nat. Commun.">
        <title>Outbred genome sequencing and CRISPR/Cas9 gene editing in butterflies.</title>
        <authorList>
            <person name="Li X."/>
            <person name="Fan D."/>
            <person name="Zhang W."/>
            <person name="Liu G."/>
            <person name="Zhang L."/>
            <person name="Zhao L."/>
            <person name="Fang X."/>
            <person name="Chen L."/>
            <person name="Dong Y."/>
            <person name="Chen Y."/>
            <person name="Ding Y."/>
            <person name="Zhao R."/>
            <person name="Feng M."/>
            <person name="Zhu Y."/>
            <person name="Feng Y."/>
            <person name="Jiang X."/>
            <person name="Zhu D."/>
            <person name="Xiang H."/>
            <person name="Feng X."/>
            <person name="Li S."/>
            <person name="Wang J."/>
            <person name="Zhang G."/>
            <person name="Kronforst M.R."/>
            <person name="Wang W."/>
        </authorList>
    </citation>
    <scope>NUCLEOTIDE SEQUENCE [LARGE SCALE GENOMIC DNA]</scope>
    <source>
        <strain evidence="5">Ya'a_city_454_Pm</strain>
        <tissue evidence="5">Whole body</tissue>
    </source>
</reference>
<evidence type="ECO:0000259" key="3">
    <source>
        <dbReference type="Pfam" id="PF00339"/>
    </source>
</evidence>
<dbReference type="EMBL" id="KQ460883">
    <property type="protein sequence ID" value="KPJ11114.1"/>
    <property type="molecule type" value="Genomic_DNA"/>
</dbReference>
<dbReference type="InterPro" id="IPR014752">
    <property type="entry name" value="Arrestin-like_C"/>
</dbReference>
<sequence>MVDGANFDIESHIGHNVELRVIGISKARWSRITPTVPYLKIYEEKRKVLDTRINVFSEINGKKIRPGINNYQIHFNLPSDLPSSFKSSIATVSYYIKIMCKATCCQSKIKIVPLIVMSTVDMNHLEENKVAMMYDMNKVFATSGTLTIYFKTYRCFAPRQSLPFGIDISNDKKAKISKIVVTLIQVAMMYDMNKTFATSGTLTIYFKTYRCFAPRQSLPFGIDISNDKKAKISKIVVTLIQKLEYNVTAGYANDEKKICKTEHSDFCNETKEYCRMFMNVPQTVEVIFKFHLTLCEDIPVTITTVPVQHLGT</sequence>
<comment type="similarity">
    <text evidence="1">Belongs to the arrestin family.</text>
</comment>
<protein>
    <submittedName>
        <fullName evidence="5">Uncharacterized protein</fullName>
    </submittedName>
</protein>
<keyword evidence="2" id="KW-0716">Sensory transduction</keyword>
<evidence type="ECO:0000313" key="5">
    <source>
        <dbReference type="EMBL" id="KPJ11114.1"/>
    </source>
</evidence>